<dbReference type="Gene3D" id="3.30.390.10">
    <property type="entry name" value="Enolase-like, N-terminal domain"/>
    <property type="match status" value="1"/>
</dbReference>
<reference evidence="1 2" key="1">
    <citation type="submission" date="2024-01" db="EMBL/GenBank/DDBJ databases">
        <title>Genome assemblies of Stephania.</title>
        <authorList>
            <person name="Yang L."/>
        </authorList>
    </citation>
    <scope>NUCLEOTIDE SEQUENCE [LARGE SCALE GENOMIC DNA]</scope>
    <source>
        <strain evidence="1">JXDWG</strain>
        <tissue evidence="1">Leaf</tissue>
    </source>
</reference>
<evidence type="ECO:0000313" key="2">
    <source>
        <dbReference type="Proteomes" id="UP001419268"/>
    </source>
</evidence>
<protein>
    <submittedName>
        <fullName evidence="1">Uncharacterized protein</fullName>
    </submittedName>
</protein>
<dbReference type="AlphaFoldDB" id="A0AAP0LEX4"/>
<dbReference type="EMBL" id="JBBNAG010000001">
    <property type="protein sequence ID" value="KAK9167389.1"/>
    <property type="molecule type" value="Genomic_DNA"/>
</dbReference>
<comment type="caution">
    <text evidence="1">The sequence shown here is derived from an EMBL/GenBank/DDBJ whole genome shotgun (WGS) entry which is preliminary data.</text>
</comment>
<keyword evidence="2" id="KW-1185">Reference proteome</keyword>
<dbReference type="InterPro" id="IPR029017">
    <property type="entry name" value="Enolase-like_N"/>
</dbReference>
<accession>A0AAP0LEX4</accession>
<dbReference type="Proteomes" id="UP001419268">
    <property type="component" value="Unassembled WGS sequence"/>
</dbReference>
<sequence>MAAQQLLSSRLRKPSTLCLVSNSLSLSQALNLCEIVTADNYCSPVLSKSDVFTVEAITALLVGDWRASLGDLVLFEEIWKWGLDLVGFGGGVRSLSCSLAELVPSAVTRRISPRRRRYVRRRRRPRRRRRALCPLRRLLCHVASSPLFTAAIVLGFGIRSPVFDIEASNPRSSRCGFELDTLAFASPNADEIGIAIDNYMVRRLDGTVNEWGWCKQKLGANAILALSLAVCKAEQA</sequence>
<name>A0AAP0LEX4_9MAGN</name>
<dbReference type="SUPFAM" id="SSF54826">
    <property type="entry name" value="Enolase N-terminal domain-like"/>
    <property type="match status" value="1"/>
</dbReference>
<gene>
    <name evidence="1" type="ORF">Scep_002580</name>
</gene>
<evidence type="ECO:0000313" key="1">
    <source>
        <dbReference type="EMBL" id="KAK9167389.1"/>
    </source>
</evidence>
<proteinExistence type="predicted"/>
<organism evidence="1 2">
    <name type="scientific">Stephania cephalantha</name>
    <dbReference type="NCBI Taxonomy" id="152367"/>
    <lineage>
        <taxon>Eukaryota</taxon>
        <taxon>Viridiplantae</taxon>
        <taxon>Streptophyta</taxon>
        <taxon>Embryophyta</taxon>
        <taxon>Tracheophyta</taxon>
        <taxon>Spermatophyta</taxon>
        <taxon>Magnoliopsida</taxon>
        <taxon>Ranunculales</taxon>
        <taxon>Menispermaceae</taxon>
        <taxon>Menispermoideae</taxon>
        <taxon>Cissampelideae</taxon>
        <taxon>Stephania</taxon>
    </lineage>
</organism>